<dbReference type="SUPFAM" id="SSF55154">
    <property type="entry name" value="CYTH-like phosphatases"/>
    <property type="match status" value="1"/>
</dbReference>
<dbReference type="PROSITE" id="PS51707">
    <property type="entry name" value="CYTH"/>
    <property type="match status" value="1"/>
</dbReference>
<evidence type="ECO:0000313" key="3">
    <source>
        <dbReference type="Proteomes" id="UP000594261"/>
    </source>
</evidence>
<dbReference type="EnsemblPlants" id="QL02p090697:mrna">
    <property type="protein sequence ID" value="QL02p090697:mrna"/>
    <property type="gene ID" value="QL02p090697"/>
</dbReference>
<evidence type="ECO:0000259" key="1">
    <source>
        <dbReference type="PROSITE" id="PS51707"/>
    </source>
</evidence>
<keyword evidence="3" id="KW-1185">Reference proteome</keyword>
<proteinExistence type="predicted"/>
<dbReference type="Gramene" id="QL02p090697:mrna">
    <property type="protein sequence ID" value="QL02p090697:mrna"/>
    <property type="gene ID" value="QL02p090697"/>
</dbReference>
<protein>
    <recommendedName>
        <fullName evidence="1">CYTH domain-containing protein</fullName>
    </recommendedName>
</protein>
<dbReference type="PANTHER" id="PTHR34948:SF2">
    <property type="entry name" value="TRIPHOSPHATE TUNNEL METALLOENZYME 3"/>
    <property type="match status" value="1"/>
</dbReference>
<dbReference type="InParanoid" id="A0A7N2L0L8"/>
<dbReference type="InterPro" id="IPR033469">
    <property type="entry name" value="CYTH-like_dom_sf"/>
</dbReference>
<dbReference type="OMA" id="VESRIMG"/>
<dbReference type="SMART" id="SM01118">
    <property type="entry name" value="CYTH"/>
    <property type="match status" value="1"/>
</dbReference>
<organism evidence="2 3">
    <name type="scientific">Quercus lobata</name>
    <name type="common">Valley oak</name>
    <dbReference type="NCBI Taxonomy" id="97700"/>
    <lineage>
        <taxon>Eukaryota</taxon>
        <taxon>Viridiplantae</taxon>
        <taxon>Streptophyta</taxon>
        <taxon>Embryophyta</taxon>
        <taxon>Tracheophyta</taxon>
        <taxon>Spermatophyta</taxon>
        <taxon>Magnoliopsida</taxon>
        <taxon>eudicotyledons</taxon>
        <taxon>Gunneridae</taxon>
        <taxon>Pentapetalae</taxon>
        <taxon>rosids</taxon>
        <taxon>fabids</taxon>
        <taxon>Fagales</taxon>
        <taxon>Fagaceae</taxon>
        <taxon>Quercus</taxon>
    </lineage>
</organism>
<sequence>MEVEVKLRLPDAVAHRHVTTLLSPFHVATHRQENHFFDGSSGELSSRRATLRLRFSDTDPLCVVTLKAKAVIVDGVSRVEEDEEPLDPSIGRDCVAEPEKILSSAAESRVLRRAKEEFGALGFVGLGGFRNVREVYEWKGLKLEVDETDFGFGTLYEIECESSDPEEAKKLIEEFLKDNGINYSYSVTSKFAIFRSGNLPEPFPLTYNKGILTYVRILGS</sequence>
<dbReference type="GO" id="GO:0016462">
    <property type="term" value="F:pyrophosphatase activity"/>
    <property type="evidence" value="ECO:0007669"/>
    <property type="project" value="UniProtKB-ARBA"/>
</dbReference>
<dbReference type="Pfam" id="PF01928">
    <property type="entry name" value="CYTH"/>
    <property type="match status" value="1"/>
</dbReference>
<dbReference type="Gene3D" id="2.40.320.10">
    <property type="entry name" value="Hypothetical Protein Pfu-838710-001"/>
    <property type="match status" value="1"/>
</dbReference>
<name>A0A7N2L0L8_QUELO</name>
<dbReference type="AlphaFoldDB" id="A0A7N2L0L8"/>
<dbReference type="Proteomes" id="UP000594261">
    <property type="component" value="Chromosome 2"/>
</dbReference>
<evidence type="ECO:0000313" key="2">
    <source>
        <dbReference type="EnsemblPlants" id="QL02p090697:mrna"/>
    </source>
</evidence>
<feature type="domain" description="CYTH" evidence="1">
    <location>
        <begin position="1"/>
        <end position="198"/>
    </location>
</feature>
<dbReference type="InterPro" id="IPR023577">
    <property type="entry name" value="CYTH_domain"/>
</dbReference>
<reference evidence="3" key="1">
    <citation type="journal article" date="2016" name="G3 (Bethesda)">
        <title>First Draft Assembly and Annotation of the Genome of a California Endemic Oak Quercus lobata Nee (Fagaceae).</title>
        <authorList>
            <person name="Sork V.L."/>
            <person name="Fitz-Gibbon S.T."/>
            <person name="Puiu D."/>
            <person name="Crepeau M."/>
            <person name="Gugger P.F."/>
            <person name="Sherman R."/>
            <person name="Stevens K."/>
            <person name="Langley C.H."/>
            <person name="Pellegrini M."/>
            <person name="Salzberg S.L."/>
        </authorList>
    </citation>
    <scope>NUCLEOTIDE SEQUENCE [LARGE SCALE GENOMIC DNA]</scope>
    <source>
        <strain evidence="3">cv. SW786</strain>
    </source>
</reference>
<dbReference type="PANTHER" id="PTHR34948">
    <property type="entry name" value="OS08G0299200 PROTEIN"/>
    <property type="match status" value="1"/>
</dbReference>
<dbReference type="FunCoup" id="A0A7N2L0L8">
    <property type="interactions" value="416"/>
</dbReference>
<dbReference type="CDD" id="cd07374">
    <property type="entry name" value="CYTH-like_Pase"/>
    <property type="match status" value="1"/>
</dbReference>
<reference evidence="2" key="2">
    <citation type="submission" date="2021-01" db="UniProtKB">
        <authorList>
            <consortium name="EnsemblPlants"/>
        </authorList>
    </citation>
    <scope>IDENTIFICATION</scope>
</reference>
<accession>A0A7N2L0L8</accession>